<feature type="transmembrane region" description="Helical" evidence="5">
    <location>
        <begin position="141"/>
        <end position="161"/>
    </location>
</feature>
<dbReference type="AlphaFoldDB" id="A0A0D7EGL9"/>
<comment type="subcellular location">
    <subcellularLocation>
        <location evidence="1">Membrane</location>
        <topology evidence="1">Multi-pass membrane protein</topology>
    </subcellularLocation>
</comment>
<evidence type="ECO:0000256" key="3">
    <source>
        <dbReference type="ARBA" id="ARBA00022989"/>
    </source>
</evidence>
<name>A0A0D7EGL9_RHOPL</name>
<dbReference type="Pfam" id="PF07298">
    <property type="entry name" value="NnrU"/>
    <property type="match status" value="1"/>
</dbReference>
<dbReference type="PATRIC" id="fig|1076.23.peg.4385"/>
<evidence type="ECO:0000256" key="2">
    <source>
        <dbReference type="ARBA" id="ARBA00022692"/>
    </source>
</evidence>
<accession>A0A0D7EGL9</accession>
<evidence type="ECO:0000259" key="6">
    <source>
        <dbReference type="Pfam" id="PF07298"/>
    </source>
</evidence>
<feature type="domain" description="NnrU" evidence="6">
    <location>
        <begin position="7"/>
        <end position="228"/>
    </location>
</feature>
<dbReference type="GO" id="GO:0016020">
    <property type="term" value="C:membrane"/>
    <property type="evidence" value="ECO:0007669"/>
    <property type="project" value="UniProtKB-SubCell"/>
</dbReference>
<evidence type="ECO:0000313" key="8">
    <source>
        <dbReference type="Proteomes" id="UP000032515"/>
    </source>
</evidence>
<evidence type="ECO:0000256" key="1">
    <source>
        <dbReference type="ARBA" id="ARBA00004141"/>
    </source>
</evidence>
<dbReference type="Proteomes" id="UP000032515">
    <property type="component" value="Unassembled WGS sequence"/>
</dbReference>
<comment type="caution">
    <text evidence="7">The sequence shown here is derived from an EMBL/GenBank/DDBJ whole genome shotgun (WGS) entry which is preliminary data.</text>
</comment>
<keyword evidence="4 5" id="KW-0472">Membrane</keyword>
<proteinExistence type="predicted"/>
<evidence type="ECO:0000256" key="5">
    <source>
        <dbReference type="SAM" id="Phobius"/>
    </source>
</evidence>
<evidence type="ECO:0000313" key="7">
    <source>
        <dbReference type="EMBL" id="KIZ39801.1"/>
    </source>
</evidence>
<evidence type="ECO:0000256" key="4">
    <source>
        <dbReference type="ARBA" id="ARBA00023136"/>
    </source>
</evidence>
<feature type="transmembrane region" description="Helical" evidence="5">
    <location>
        <begin position="43"/>
        <end position="67"/>
    </location>
</feature>
<dbReference type="OrthoDB" id="7828645at2"/>
<feature type="transmembrane region" description="Helical" evidence="5">
    <location>
        <begin position="79"/>
        <end position="100"/>
    </location>
</feature>
<reference evidence="7 8" key="1">
    <citation type="submission" date="2014-11" db="EMBL/GenBank/DDBJ databases">
        <title>Genomics and ecophysiology of heterotrophic nitrogen fixing bacteria isolated from estuarine surface water.</title>
        <authorList>
            <person name="Bentzon-Tilia M."/>
            <person name="Severin I."/>
            <person name="Hansen L.H."/>
            <person name="Riemann L."/>
        </authorList>
    </citation>
    <scope>NUCLEOTIDE SEQUENCE [LARGE SCALE GENOMIC DNA]</scope>
    <source>
        <strain evidence="7 8">BAL398</strain>
    </source>
</reference>
<sequence>MNGWAEFVAAFAVFLLSHAVPTRPSVRAVLVKALGERGFLLAYSGVSVIILAWLIAAAGRAPVVVLWPFAHWQMWAPNLAMPLACMLAAFGVGAANPLSFGGHPNRRFDPAHPGIIGVVRHPLLWAIALWSGSHVVPNGDLAHVFLFGVFALLAFAGMVVIDRRKRRQFGAEAWTNMTQRTSFWPFAALIRRRWRPRVLRIDPKRIAIGLLAWLVLLLAHPPLIGVSPLP</sequence>
<keyword evidence="2 5" id="KW-0812">Transmembrane</keyword>
<dbReference type="EMBL" id="JXXE01000396">
    <property type="protein sequence ID" value="KIZ39801.1"/>
    <property type="molecule type" value="Genomic_DNA"/>
</dbReference>
<dbReference type="InterPro" id="IPR009915">
    <property type="entry name" value="NnrU_dom"/>
</dbReference>
<organism evidence="7 8">
    <name type="scientific">Rhodopseudomonas palustris</name>
    <dbReference type="NCBI Taxonomy" id="1076"/>
    <lineage>
        <taxon>Bacteria</taxon>
        <taxon>Pseudomonadati</taxon>
        <taxon>Pseudomonadota</taxon>
        <taxon>Alphaproteobacteria</taxon>
        <taxon>Hyphomicrobiales</taxon>
        <taxon>Nitrobacteraceae</taxon>
        <taxon>Rhodopseudomonas</taxon>
    </lineage>
</organism>
<protein>
    <submittedName>
        <fullName evidence="7">NnrU family protein</fullName>
    </submittedName>
</protein>
<dbReference type="RefSeq" id="WP_044414599.1">
    <property type="nucleotide sequence ID" value="NZ_JXXE01000396.1"/>
</dbReference>
<gene>
    <name evidence="7" type="ORF">OO17_19335</name>
</gene>
<feature type="transmembrane region" description="Helical" evidence="5">
    <location>
        <begin position="206"/>
        <end position="224"/>
    </location>
</feature>
<keyword evidence="3 5" id="KW-1133">Transmembrane helix</keyword>